<organism evidence="1 2">
    <name type="scientific">Phialemonium thermophilum</name>
    <dbReference type="NCBI Taxonomy" id="223376"/>
    <lineage>
        <taxon>Eukaryota</taxon>
        <taxon>Fungi</taxon>
        <taxon>Dikarya</taxon>
        <taxon>Ascomycota</taxon>
        <taxon>Pezizomycotina</taxon>
        <taxon>Sordariomycetes</taxon>
        <taxon>Sordariomycetidae</taxon>
        <taxon>Cephalothecales</taxon>
        <taxon>Cephalothecaceae</taxon>
        <taxon>Phialemonium</taxon>
    </lineage>
</organism>
<gene>
    <name evidence="1" type="ORF">VTK73DRAFT_1350</name>
</gene>
<accession>A0ABR3VTL8</accession>
<dbReference type="EMBL" id="JAZHXJ010001324">
    <property type="protein sequence ID" value="KAL1845004.1"/>
    <property type="molecule type" value="Genomic_DNA"/>
</dbReference>
<name>A0ABR3VTL8_9PEZI</name>
<evidence type="ECO:0000313" key="1">
    <source>
        <dbReference type="EMBL" id="KAL1845004.1"/>
    </source>
</evidence>
<sequence>MADEENAYEDVVLVDQLPSNSWVEGFTIRPNGLGLVSRLDRPELYSLDLLNPDAEPVLVHTFPNATGLVNLCQMEGRHDEYVIISGNVDLDKIDFRDFVLWHVAFIQSDGTEGADGQQNQQQQQQQQQQEAVRVTKLAEMPEAGCCIGVMPASERTLIVADNGKSCIWCVDVATGASSLLLADPTMEPASGDDAFALNRLRYGGGYVWFANTSVGTLCRFPVRTIDTTVRPRDGGDAEVQTTTLEAAGPVEVLVDDIQHCDGLVLTPDSKTAYTASYMAGLLWRIEFDETEGRWVTRVVRSRLVSPTAVELRYDEATGRPRLFVVCCGGIEVGWINEDDRKSWSDLANINQAVTVSVTVTTEIVQ</sequence>
<dbReference type="SUPFAM" id="SSF63829">
    <property type="entry name" value="Calcium-dependent phosphotriesterase"/>
    <property type="match status" value="1"/>
</dbReference>
<protein>
    <recommendedName>
        <fullName evidence="3">Six-bladed beta-propeller-like protein</fullName>
    </recommendedName>
</protein>
<comment type="caution">
    <text evidence="1">The sequence shown here is derived from an EMBL/GenBank/DDBJ whole genome shotgun (WGS) entry which is preliminary data.</text>
</comment>
<reference evidence="1 2" key="1">
    <citation type="journal article" date="2024" name="Commun. Biol.">
        <title>Comparative genomic analysis of thermophilic fungi reveals convergent evolutionary adaptations and gene losses.</title>
        <authorList>
            <person name="Steindorff A.S."/>
            <person name="Aguilar-Pontes M.V."/>
            <person name="Robinson A.J."/>
            <person name="Andreopoulos B."/>
            <person name="LaButti K."/>
            <person name="Kuo A."/>
            <person name="Mondo S."/>
            <person name="Riley R."/>
            <person name="Otillar R."/>
            <person name="Haridas S."/>
            <person name="Lipzen A."/>
            <person name="Grimwood J."/>
            <person name="Schmutz J."/>
            <person name="Clum A."/>
            <person name="Reid I.D."/>
            <person name="Moisan M.C."/>
            <person name="Butler G."/>
            <person name="Nguyen T.T.M."/>
            <person name="Dewar K."/>
            <person name="Conant G."/>
            <person name="Drula E."/>
            <person name="Henrissat B."/>
            <person name="Hansel C."/>
            <person name="Singer S."/>
            <person name="Hutchinson M.I."/>
            <person name="de Vries R.P."/>
            <person name="Natvig D.O."/>
            <person name="Powell A.J."/>
            <person name="Tsang A."/>
            <person name="Grigoriev I.V."/>
        </authorList>
    </citation>
    <scope>NUCLEOTIDE SEQUENCE [LARGE SCALE GENOMIC DNA]</scope>
    <source>
        <strain evidence="1 2">ATCC 24622</strain>
    </source>
</reference>
<proteinExistence type="predicted"/>
<evidence type="ECO:0000313" key="2">
    <source>
        <dbReference type="Proteomes" id="UP001586593"/>
    </source>
</evidence>
<dbReference type="PANTHER" id="PTHR42060">
    <property type="entry name" value="NHL REPEAT-CONTAINING PROTEIN-RELATED"/>
    <property type="match status" value="1"/>
</dbReference>
<dbReference type="InterPro" id="IPR011042">
    <property type="entry name" value="6-blade_b-propeller_TolB-like"/>
</dbReference>
<evidence type="ECO:0008006" key="3">
    <source>
        <dbReference type="Google" id="ProtNLM"/>
    </source>
</evidence>
<dbReference type="Gene3D" id="2.120.10.30">
    <property type="entry name" value="TolB, C-terminal domain"/>
    <property type="match status" value="1"/>
</dbReference>
<dbReference type="Proteomes" id="UP001586593">
    <property type="component" value="Unassembled WGS sequence"/>
</dbReference>
<keyword evidence="2" id="KW-1185">Reference proteome</keyword>
<dbReference type="InterPro" id="IPR052998">
    <property type="entry name" value="Hetero-Diels-Alderase-like"/>
</dbReference>
<dbReference type="PANTHER" id="PTHR42060:SF1">
    <property type="entry name" value="NHL REPEAT-CONTAINING PROTEIN"/>
    <property type="match status" value="1"/>
</dbReference>